<keyword evidence="7" id="KW-1185">Reference proteome</keyword>
<protein>
    <recommendedName>
        <fullName evidence="5">Resuscitation-promoting factor core lysozyme-like domain-containing protein</fullName>
    </recommendedName>
</protein>
<evidence type="ECO:0000256" key="1">
    <source>
        <dbReference type="ARBA" id="ARBA00010830"/>
    </source>
</evidence>
<evidence type="ECO:0000313" key="7">
    <source>
        <dbReference type="Proteomes" id="UP000608522"/>
    </source>
</evidence>
<dbReference type="CDD" id="cd13925">
    <property type="entry name" value="RPF"/>
    <property type="match status" value="1"/>
</dbReference>
<sequence length="389" mass="39463">MSSKRTLSAALVVLISGSALCLNVATAGAASVSTWDKVAACESGGNWSINTGNGYYGGLQFSPSTWTGFGGATYAARADQATKQQQILIGEKVLAAQGQGAWPSCGPAAGLGSDHADPYPADPAPAPVMARTTAGDFNGDGKQDIAGIDANYNLKLYTGDGAGHVGGGTNMLGSNGLWKGFKTIAAGDFNGDGKQDIAGIDANYNLKLYTGDGAGNVGGGTNMLGSTGLWKGFETITAADFNRDGKQDIAGIDANYNLKLYTGDGAGNVGGGTNMLGSNGLWKGFKAIAAADFTFDNTVDIAGIDANSNLKHYEGDSKGQLAGGQDMLGSTGLWKGFRSLMAADFDGDGHADIAGIDANNNMKLYLGDHGGRVSGGTDMLGSNGLWAGF</sequence>
<evidence type="ECO:0000259" key="5">
    <source>
        <dbReference type="Pfam" id="PF06737"/>
    </source>
</evidence>
<proteinExistence type="inferred from homology"/>
<dbReference type="SUPFAM" id="SSF53955">
    <property type="entry name" value="Lysozyme-like"/>
    <property type="match status" value="1"/>
</dbReference>
<keyword evidence="2 4" id="KW-0732">Signal</keyword>
<accession>A0ABQ3TK85</accession>
<evidence type="ECO:0000256" key="2">
    <source>
        <dbReference type="ARBA" id="ARBA00022729"/>
    </source>
</evidence>
<name>A0ABQ3TK85_9ACTN</name>
<dbReference type="Gene3D" id="2.40.128.340">
    <property type="match status" value="1"/>
</dbReference>
<feature type="chain" id="PRO_5046180737" description="Resuscitation-promoting factor core lysozyme-like domain-containing protein" evidence="4">
    <location>
        <begin position="30"/>
        <end position="389"/>
    </location>
</feature>
<dbReference type="Proteomes" id="UP000608522">
    <property type="component" value="Unassembled WGS sequence"/>
</dbReference>
<evidence type="ECO:0000256" key="4">
    <source>
        <dbReference type="SAM" id="SignalP"/>
    </source>
</evidence>
<dbReference type="InterPro" id="IPR023346">
    <property type="entry name" value="Lysozyme-like_dom_sf"/>
</dbReference>
<evidence type="ECO:0000313" key="6">
    <source>
        <dbReference type="EMBL" id="GHI80385.1"/>
    </source>
</evidence>
<dbReference type="Gene3D" id="1.10.530.10">
    <property type="match status" value="1"/>
</dbReference>
<dbReference type="InterPro" id="IPR028994">
    <property type="entry name" value="Integrin_alpha_N"/>
</dbReference>
<feature type="domain" description="Resuscitation-promoting factor core lysozyme-like" evidence="5">
    <location>
        <begin position="30"/>
        <end position="105"/>
    </location>
</feature>
<dbReference type="Pfam" id="PF06737">
    <property type="entry name" value="Transglycosylas"/>
    <property type="match status" value="1"/>
</dbReference>
<dbReference type="Pfam" id="PF13517">
    <property type="entry name" value="FG-GAP_3"/>
    <property type="match status" value="2"/>
</dbReference>
<comment type="caution">
    <text evidence="6">The sequence shown here is derived from an EMBL/GenBank/DDBJ whole genome shotgun (WGS) entry which is preliminary data.</text>
</comment>
<dbReference type="PANTHER" id="PTHR46580:SF4">
    <property type="entry name" value="ATP_GTP-BINDING PROTEIN"/>
    <property type="match status" value="1"/>
</dbReference>
<dbReference type="SUPFAM" id="SSF69318">
    <property type="entry name" value="Integrin alpha N-terminal domain"/>
    <property type="match status" value="1"/>
</dbReference>
<reference evidence="7" key="1">
    <citation type="submission" date="2023-07" db="EMBL/GenBank/DDBJ databases">
        <title>Whole genome shotgun sequence of Streptomyces spororaveus NBRC 15456.</title>
        <authorList>
            <person name="Komaki H."/>
            <person name="Tamura T."/>
        </authorList>
    </citation>
    <scope>NUCLEOTIDE SEQUENCE [LARGE SCALE GENOMIC DNA]</scope>
    <source>
        <strain evidence="7">NBRC 15456</strain>
    </source>
</reference>
<organism evidence="6 7">
    <name type="scientific">Streptomyces spororaveus</name>
    <dbReference type="NCBI Taxonomy" id="284039"/>
    <lineage>
        <taxon>Bacteria</taxon>
        <taxon>Bacillati</taxon>
        <taxon>Actinomycetota</taxon>
        <taxon>Actinomycetes</taxon>
        <taxon>Kitasatosporales</taxon>
        <taxon>Streptomycetaceae</taxon>
        <taxon>Streptomyces</taxon>
    </lineage>
</organism>
<dbReference type="RefSeq" id="WP_202201754.1">
    <property type="nucleotide sequence ID" value="NZ_BNED01000005.1"/>
</dbReference>
<dbReference type="InterPro" id="IPR013517">
    <property type="entry name" value="FG-GAP"/>
</dbReference>
<comment type="similarity">
    <text evidence="1">Belongs to the transglycosylase family. Rpf subfamily.</text>
</comment>
<evidence type="ECO:0000256" key="3">
    <source>
        <dbReference type="ARBA" id="ARBA00022801"/>
    </source>
</evidence>
<dbReference type="PANTHER" id="PTHR46580">
    <property type="entry name" value="SENSOR KINASE-RELATED"/>
    <property type="match status" value="1"/>
</dbReference>
<dbReference type="InterPro" id="IPR010618">
    <property type="entry name" value="RPF"/>
</dbReference>
<feature type="signal peptide" evidence="4">
    <location>
        <begin position="1"/>
        <end position="29"/>
    </location>
</feature>
<gene>
    <name evidence="6" type="ORF">Sspor_59460</name>
</gene>
<dbReference type="EMBL" id="BNED01000005">
    <property type="protein sequence ID" value="GHI80385.1"/>
    <property type="molecule type" value="Genomic_DNA"/>
</dbReference>
<keyword evidence="3" id="KW-0378">Hydrolase</keyword>